<dbReference type="Pfam" id="PF01494">
    <property type="entry name" value="FAD_binding_3"/>
    <property type="match status" value="1"/>
</dbReference>
<dbReference type="GO" id="GO:0008688">
    <property type="term" value="F:3-(3-hydroxyphenyl)propionate hydroxylase activity"/>
    <property type="evidence" value="ECO:0007669"/>
    <property type="project" value="TreeGrafter"/>
</dbReference>
<accession>A0A366HGW8</accession>
<keyword evidence="1" id="KW-0560">Oxidoreductase</keyword>
<dbReference type="GO" id="GO:0071949">
    <property type="term" value="F:FAD binding"/>
    <property type="evidence" value="ECO:0007669"/>
    <property type="project" value="InterPro"/>
</dbReference>
<evidence type="ECO:0000313" key="3">
    <source>
        <dbReference type="EMBL" id="RBP41809.1"/>
    </source>
</evidence>
<dbReference type="GO" id="GO:0019622">
    <property type="term" value="P:3-(3-hydroxy)phenylpropionate catabolic process"/>
    <property type="evidence" value="ECO:0007669"/>
    <property type="project" value="TreeGrafter"/>
</dbReference>
<dbReference type="PANTHER" id="PTHR43476:SF3">
    <property type="entry name" value="FAD-BINDING MONOOXYGENASE"/>
    <property type="match status" value="1"/>
</dbReference>
<evidence type="ECO:0000256" key="1">
    <source>
        <dbReference type="ARBA" id="ARBA00023002"/>
    </source>
</evidence>
<organism evidence="3 4">
    <name type="scientific">Eoetvoesiella caeni</name>
    <dbReference type="NCBI Taxonomy" id="645616"/>
    <lineage>
        <taxon>Bacteria</taxon>
        <taxon>Pseudomonadati</taxon>
        <taxon>Pseudomonadota</taxon>
        <taxon>Betaproteobacteria</taxon>
        <taxon>Burkholderiales</taxon>
        <taxon>Alcaligenaceae</taxon>
        <taxon>Eoetvoesiella</taxon>
    </lineage>
</organism>
<reference evidence="3 4" key="1">
    <citation type="submission" date="2018-06" db="EMBL/GenBank/DDBJ databases">
        <title>Genomic Encyclopedia of Type Strains, Phase IV (KMG-IV): sequencing the most valuable type-strain genomes for metagenomic binning, comparative biology and taxonomic classification.</title>
        <authorList>
            <person name="Goeker M."/>
        </authorList>
    </citation>
    <scope>NUCLEOTIDE SEQUENCE [LARGE SCALE GENOMIC DNA]</scope>
    <source>
        <strain evidence="3 4">DSM 25520</strain>
    </source>
</reference>
<dbReference type="NCBIfam" id="NF004829">
    <property type="entry name" value="PRK06183.1-3"/>
    <property type="match status" value="1"/>
</dbReference>
<dbReference type="Gene3D" id="3.30.70.2450">
    <property type="match status" value="1"/>
</dbReference>
<dbReference type="InterPro" id="IPR002938">
    <property type="entry name" value="FAD-bd"/>
</dbReference>
<evidence type="ECO:0000313" key="4">
    <source>
        <dbReference type="Proteomes" id="UP000253628"/>
    </source>
</evidence>
<dbReference type="PANTHER" id="PTHR43476">
    <property type="entry name" value="3-(3-HYDROXY-PHENYL)PROPIONATE/3-HYDROXYCINNAMIC ACID HYDROXYLASE"/>
    <property type="match status" value="1"/>
</dbReference>
<dbReference type="Gene3D" id="3.40.30.120">
    <property type="match status" value="1"/>
</dbReference>
<dbReference type="SUPFAM" id="SSF51905">
    <property type="entry name" value="FAD/NAD(P)-binding domain"/>
    <property type="match status" value="1"/>
</dbReference>
<dbReference type="PRINTS" id="PR00420">
    <property type="entry name" value="RNGMNOXGNASE"/>
</dbReference>
<gene>
    <name evidence="3" type="ORF">DFR37_102188</name>
</gene>
<dbReference type="AlphaFoldDB" id="A0A366HGW8"/>
<keyword evidence="4" id="KW-1185">Reference proteome</keyword>
<evidence type="ECO:0000259" key="2">
    <source>
        <dbReference type="Pfam" id="PF01494"/>
    </source>
</evidence>
<sequence>MDFDLAIVGLGPVGAVAANLAGQQGLKVLAVDKLAQIYDKPRAFGLDHEIMRVFGNIGIAGDIAKHIMPYRPSEYHTSGARVLKRIVAASPPFPLGWEANYVFSQPAIEAALRQKAQSNPNIQVELATTVLDTVRMEGGHELHLRAASGEERRITARYVLACDGGSSPLRAKLGLEMEDLLFDEPWLVVDVLVDPNAVDRLPATNIQYCETERPCTYVVGPGRHRRWEFMINPGEAPDELAQPQAVEKLMARWLAPHEYEFWRASAYRFHALVLRRWRADNIFFMGDAAHMTPPFMAQGMCQGIRDAANLIWKLALVNKGHAPDSLLNSYEQERIPHVRHTTLVAKELGRVICERDPAKAALRDERMLAEMERNPAPTIRQSLIPGLSCGFVAAAGQASAQGDLFPQPMVSNRNGQAGLLDEVTGMSFRLVVAHDADCSSWQQAASHWQRQVGIPLVLIRLAEGQNPSDLQHDFDVLESDGVLKKWMADRECKVVLVRPDHYVYGACATFAQGTDLLHHLQQHLATTTA</sequence>
<feature type="domain" description="FAD-binding" evidence="2">
    <location>
        <begin position="4"/>
        <end position="341"/>
    </location>
</feature>
<dbReference type="Proteomes" id="UP000253628">
    <property type="component" value="Unassembled WGS sequence"/>
</dbReference>
<name>A0A366HGW8_9BURK</name>
<dbReference type="OrthoDB" id="3443359at2"/>
<dbReference type="InterPro" id="IPR050631">
    <property type="entry name" value="PheA/TfdB_FAD_monoxygenase"/>
</dbReference>
<dbReference type="Gene3D" id="3.50.50.60">
    <property type="entry name" value="FAD/NAD(P)-binding domain"/>
    <property type="match status" value="1"/>
</dbReference>
<dbReference type="RefSeq" id="WP_113932057.1">
    <property type="nucleotide sequence ID" value="NZ_JACCEU010000002.1"/>
</dbReference>
<dbReference type="EMBL" id="QNRQ01000002">
    <property type="protein sequence ID" value="RBP41809.1"/>
    <property type="molecule type" value="Genomic_DNA"/>
</dbReference>
<protein>
    <submittedName>
        <fullName evidence="3">3-(3-hydroxy-phenyl)propionate hydroxylase</fullName>
    </submittedName>
</protein>
<comment type="caution">
    <text evidence="3">The sequence shown here is derived from an EMBL/GenBank/DDBJ whole genome shotgun (WGS) entry which is preliminary data.</text>
</comment>
<proteinExistence type="predicted"/>
<dbReference type="InterPro" id="IPR036188">
    <property type="entry name" value="FAD/NAD-bd_sf"/>
</dbReference>